<name>A0A7L4ZYI6_9BACT</name>
<organism evidence="3 4">
    <name type="scientific">Hymenobacter busanensis</name>
    <dbReference type="NCBI Taxonomy" id="2607656"/>
    <lineage>
        <taxon>Bacteria</taxon>
        <taxon>Pseudomonadati</taxon>
        <taxon>Bacteroidota</taxon>
        <taxon>Cytophagia</taxon>
        <taxon>Cytophagales</taxon>
        <taxon>Hymenobacteraceae</taxon>
        <taxon>Hymenobacter</taxon>
    </lineage>
</organism>
<keyword evidence="1" id="KW-0808">Transferase</keyword>
<dbReference type="Gene3D" id="3.40.630.30">
    <property type="match status" value="1"/>
</dbReference>
<dbReference type="AlphaFoldDB" id="A0A7L4ZYI6"/>
<dbReference type="Proteomes" id="UP000326380">
    <property type="component" value="Unassembled WGS sequence"/>
</dbReference>
<keyword evidence="4" id="KW-1185">Reference proteome</keyword>
<evidence type="ECO:0000313" key="3">
    <source>
        <dbReference type="EMBL" id="KAA9332995.1"/>
    </source>
</evidence>
<evidence type="ECO:0000256" key="1">
    <source>
        <dbReference type="ARBA" id="ARBA00022679"/>
    </source>
</evidence>
<dbReference type="EMBL" id="VTWU01000003">
    <property type="protein sequence ID" value="KAA9332995.1"/>
    <property type="molecule type" value="Genomic_DNA"/>
</dbReference>
<reference evidence="3 4" key="1">
    <citation type="submission" date="2019-09" db="EMBL/GenBank/DDBJ databases">
        <title>Genome sequence of Hymenobacter sp. M3.</title>
        <authorList>
            <person name="Srinivasan S."/>
        </authorList>
    </citation>
    <scope>NUCLEOTIDE SEQUENCE [LARGE SCALE GENOMIC DNA]</scope>
    <source>
        <strain evidence="3 4">M3</strain>
    </source>
</reference>
<proteinExistence type="predicted"/>
<dbReference type="CDD" id="cd04301">
    <property type="entry name" value="NAT_SF"/>
    <property type="match status" value="1"/>
</dbReference>
<protein>
    <submittedName>
        <fullName evidence="3">GNAT family N-acetyltransferase</fullName>
    </submittedName>
</protein>
<evidence type="ECO:0000256" key="2">
    <source>
        <dbReference type="ARBA" id="ARBA00023315"/>
    </source>
</evidence>
<dbReference type="SUPFAM" id="SSF55729">
    <property type="entry name" value="Acyl-CoA N-acyltransferases (Nat)"/>
    <property type="match status" value="1"/>
</dbReference>
<dbReference type="InterPro" id="IPR016181">
    <property type="entry name" value="Acyl_CoA_acyltransferase"/>
</dbReference>
<dbReference type="PANTHER" id="PTHR43877:SF2">
    <property type="entry name" value="AMINOALKYLPHOSPHONATE N-ACETYLTRANSFERASE-RELATED"/>
    <property type="match status" value="1"/>
</dbReference>
<dbReference type="GO" id="GO:0016747">
    <property type="term" value="F:acyltransferase activity, transferring groups other than amino-acyl groups"/>
    <property type="evidence" value="ECO:0007669"/>
    <property type="project" value="InterPro"/>
</dbReference>
<dbReference type="Pfam" id="PF00583">
    <property type="entry name" value="Acetyltransf_1"/>
    <property type="match status" value="1"/>
</dbReference>
<keyword evidence="2" id="KW-0012">Acyltransferase</keyword>
<evidence type="ECO:0000313" key="4">
    <source>
        <dbReference type="Proteomes" id="UP000326380"/>
    </source>
</evidence>
<dbReference type="InterPro" id="IPR050832">
    <property type="entry name" value="Bact_Acetyltransf"/>
</dbReference>
<gene>
    <name evidence="3" type="ORF">F0P96_08395</name>
</gene>
<dbReference type="PROSITE" id="PS51186">
    <property type="entry name" value="GNAT"/>
    <property type="match status" value="1"/>
</dbReference>
<dbReference type="RefSeq" id="WP_151078416.1">
    <property type="nucleotide sequence ID" value="NZ_CP047647.1"/>
</dbReference>
<accession>A0A7L4ZYI6</accession>
<dbReference type="PANTHER" id="PTHR43877">
    <property type="entry name" value="AMINOALKYLPHOSPHONATE N-ACETYLTRANSFERASE-RELATED-RELATED"/>
    <property type="match status" value="1"/>
</dbReference>
<sequence>MLSIRRATVADLPAILGIIRRVVPVMNAAGNFQWEGDYPNEAVFRQDIERNQLWVAELEDGQLAGVAALTTDQDPEYAQADWDATAPAVVTHRLAVDPAAQGRGVAAALLQQAEVLAREWNLHLLRVDTNSENQATQRLFPKLGYRFAGEIGLGFRPGLRFFCYEKQLPLEPTTS</sequence>
<dbReference type="InterPro" id="IPR000182">
    <property type="entry name" value="GNAT_dom"/>
</dbReference>
<comment type="caution">
    <text evidence="3">The sequence shown here is derived from an EMBL/GenBank/DDBJ whole genome shotgun (WGS) entry which is preliminary data.</text>
</comment>